<proteinExistence type="predicted"/>
<dbReference type="RefSeq" id="WP_408090388.1">
    <property type="nucleotide sequence ID" value="NZ_JBELPY010000006.1"/>
</dbReference>
<dbReference type="EMBL" id="JBELPY010000006">
    <property type="protein sequence ID" value="MFL9834517.1"/>
    <property type="molecule type" value="Genomic_DNA"/>
</dbReference>
<gene>
    <name evidence="1" type="ORF">ABS765_10810</name>
</gene>
<name>A0ABW8Y4Q6_9FLAO</name>
<comment type="caution">
    <text evidence="1">The sequence shown here is derived from an EMBL/GenBank/DDBJ whole genome shotgun (WGS) entry which is preliminary data.</text>
</comment>
<evidence type="ECO:0000313" key="2">
    <source>
        <dbReference type="Proteomes" id="UP001629058"/>
    </source>
</evidence>
<keyword evidence="2" id="KW-1185">Reference proteome</keyword>
<protein>
    <recommendedName>
        <fullName evidence="3">Bacteriocin-type signal sequence-containing protein</fullName>
    </recommendedName>
</protein>
<accession>A0ABW8Y4Q6</accession>
<dbReference type="Proteomes" id="UP001629058">
    <property type="component" value="Unassembled WGS sequence"/>
</dbReference>
<organism evidence="1 2">
    <name type="scientific">Chryseobacterium terrae</name>
    <dbReference type="NCBI Taxonomy" id="3163299"/>
    <lineage>
        <taxon>Bacteria</taxon>
        <taxon>Pseudomonadati</taxon>
        <taxon>Bacteroidota</taxon>
        <taxon>Flavobacteriia</taxon>
        <taxon>Flavobacteriales</taxon>
        <taxon>Weeksellaceae</taxon>
        <taxon>Chryseobacterium group</taxon>
        <taxon>Chryseobacterium</taxon>
    </lineage>
</organism>
<evidence type="ECO:0008006" key="3">
    <source>
        <dbReference type="Google" id="ProtNLM"/>
    </source>
</evidence>
<sequence>MKNFKKLEVKKLTRDELKNVKGSVKAPWVEDGCPWPLCPNQFGRCSAFGTCAEYI</sequence>
<evidence type="ECO:0000313" key="1">
    <source>
        <dbReference type="EMBL" id="MFL9834517.1"/>
    </source>
</evidence>
<reference evidence="1 2" key="1">
    <citation type="submission" date="2024-06" db="EMBL/GenBank/DDBJ databases">
        <authorList>
            <person name="Kaempfer P."/>
            <person name="Viver T."/>
        </authorList>
    </citation>
    <scope>NUCLEOTIDE SEQUENCE [LARGE SCALE GENOMIC DNA]</scope>
    <source>
        <strain evidence="1 2">ST-37</strain>
    </source>
</reference>